<keyword evidence="2" id="KW-0012">Acyltransferase</keyword>
<comment type="catalytic activity">
    <reaction evidence="3">
        <text>4,8-dimethylnonanoyl-CoA + (R)-carnitine = O-4,8-dimethylnonanoyl-(R)-carnitine + CoA</text>
        <dbReference type="Rhea" id="RHEA:44860"/>
        <dbReference type="ChEBI" id="CHEBI:16347"/>
        <dbReference type="ChEBI" id="CHEBI:57287"/>
        <dbReference type="ChEBI" id="CHEBI:77061"/>
        <dbReference type="ChEBI" id="CHEBI:84654"/>
    </reaction>
</comment>
<name>V8N447_OPHHA</name>
<dbReference type="GO" id="GO:0006635">
    <property type="term" value="P:fatty acid beta-oxidation"/>
    <property type="evidence" value="ECO:0007669"/>
    <property type="project" value="UniProtKB-UniPathway"/>
</dbReference>
<dbReference type="Proteomes" id="UP000018936">
    <property type="component" value="Unassembled WGS sequence"/>
</dbReference>
<feature type="non-terminal residue" evidence="5">
    <location>
        <position position="1"/>
    </location>
</feature>
<dbReference type="AlphaFoldDB" id="V8N447"/>
<sequence length="104" mass="12062">MSGRHPLLYSFQTSLPKLPVPRVEDTIQRYLESVQPLLDKEGFEQMGGLARDFQQKVGPRLQKFLVLKSWWATNYDSKRFGANIRRAMVDIAALMDVQPRQKAR</sequence>
<dbReference type="PANTHER" id="PTHR22589:SF69">
    <property type="entry name" value="CARNITINE O-PALMITOYLTRANSFERASE 1, MUSCLE ISOFORM"/>
    <property type="match status" value="1"/>
</dbReference>
<protein>
    <recommendedName>
        <fullName evidence="4">Choline/carnitine acyltransferase domain-containing protein</fullName>
    </recommendedName>
</protein>
<evidence type="ECO:0000256" key="1">
    <source>
        <dbReference type="ARBA" id="ARBA00005005"/>
    </source>
</evidence>
<dbReference type="EMBL" id="AZIM01011036">
    <property type="protein sequence ID" value="ETE56910.1"/>
    <property type="molecule type" value="Genomic_DNA"/>
</dbReference>
<evidence type="ECO:0000313" key="5">
    <source>
        <dbReference type="EMBL" id="ETE56910.1"/>
    </source>
</evidence>
<evidence type="ECO:0000256" key="3">
    <source>
        <dbReference type="ARBA" id="ARBA00048999"/>
    </source>
</evidence>
<evidence type="ECO:0000256" key="2">
    <source>
        <dbReference type="ARBA" id="ARBA00023315"/>
    </source>
</evidence>
<dbReference type="Gene3D" id="1.10.275.20">
    <property type="entry name" value="Choline/Carnitine o-acyltransferase"/>
    <property type="match status" value="1"/>
</dbReference>
<comment type="pathway">
    <text evidence="1">Lipid metabolism; fatty acid beta-oxidation.</text>
</comment>
<comment type="caution">
    <text evidence="5">The sequence shown here is derived from an EMBL/GenBank/DDBJ whole genome shotgun (WGS) entry which is preliminary data.</text>
</comment>
<evidence type="ECO:0000313" key="6">
    <source>
        <dbReference type="Proteomes" id="UP000018936"/>
    </source>
</evidence>
<dbReference type="InterPro" id="IPR000542">
    <property type="entry name" value="Carn_acyl_trans"/>
</dbReference>
<proteinExistence type="predicted"/>
<evidence type="ECO:0000259" key="4">
    <source>
        <dbReference type="Pfam" id="PF00755"/>
    </source>
</evidence>
<dbReference type="GO" id="GO:0015909">
    <property type="term" value="P:long-chain fatty acid transport"/>
    <property type="evidence" value="ECO:0007669"/>
    <property type="project" value="TreeGrafter"/>
</dbReference>
<keyword evidence="6" id="KW-1185">Reference proteome</keyword>
<dbReference type="InterPro" id="IPR042572">
    <property type="entry name" value="Carn_acyl_trans_N"/>
</dbReference>
<dbReference type="InterPro" id="IPR039551">
    <property type="entry name" value="Cho/carn_acyl_trans"/>
</dbReference>
<dbReference type="PANTHER" id="PTHR22589">
    <property type="entry name" value="CARNITINE O-ACYLTRANSFERASE"/>
    <property type="match status" value="1"/>
</dbReference>
<dbReference type="PROSITE" id="PS00439">
    <property type="entry name" value="ACYLTRANSF_C_1"/>
    <property type="match status" value="1"/>
</dbReference>
<organism evidence="5 6">
    <name type="scientific">Ophiophagus hannah</name>
    <name type="common">King cobra</name>
    <name type="synonym">Naja hannah</name>
    <dbReference type="NCBI Taxonomy" id="8665"/>
    <lineage>
        <taxon>Eukaryota</taxon>
        <taxon>Metazoa</taxon>
        <taxon>Chordata</taxon>
        <taxon>Craniata</taxon>
        <taxon>Vertebrata</taxon>
        <taxon>Euteleostomi</taxon>
        <taxon>Lepidosauria</taxon>
        <taxon>Squamata</taxon>
        <taxon>Bifurcata</taxon>
        <taxon>Unidentata</taxon>
        <taxon>Episquamata</taxon>
        <taxon>Toxicofera</taxon>
        <taxon>Serpentes</taxon>
        <taxon>Colubroidea</taxon>
        <taxon>Elapidae</taxon>
        <taxon>Elapinae</taxon>
        <taxon>Ophiophagus</taxon>
    </lineage>
</organism>
<accession>V8N447</accession>
<dbReference type="UniPathway" id="UPA00659"/>
<dbReference type="SUPFAM" id="SSF52777">
    <property type="entry name" value="CoA-dependent acyltransferases"/>
    <property type="match status" value="1"/>
</dbReference>
<dbReference type="GO" id="GO:0005739">
    <property type="term" value="C:mitochondrion"/>
    <property type="evidence" value="ECO:0007669"/>
    <property type="project" value="TreeGrafter"/>
</dbReference>
<reference evidence="5 6" key="1">
    <citation type="journal article" date="2013" name="Proc. Natl. Acad. Sci. U.S.A.">
        <title>The king cobra genome reveals dynamic gene evolution and adaptation in the snake venom system.</title>
        <authorList>
            <person name="Vonk F.J."/>
            <person name="Casewell N.R."/>
            <person name="Henkel C.V."/>
            <person name="Heimberg A.M."/>
            <person name="Jansen H.J."/>
            <person name="McCleary R.J."/>
            <person name="Kerkkamp H.M."/>
            <person name="Vos R.A."/>
            <person name="Guerreiro I."/>
            <person name="Calvete J.J."/>
            <person name="Wuster W."/>
            <person name="Woods A.E."/>
            <person name="Logan J.M."/>
            <person name="Harrison R.A."/>
            <person name="Castoe T.A."/>
            <person name="de Koning A.P."/>
            <person name="Pollock D.D."/>
            <person name="Yandell M."/>
            <person name="Calderon D."/>
            <person name="Renjifo C."/>
            <person name="Currier R.B."/>
            <person name="Salgado D."/>
            <person name="Pla D."/>
            <person name="Sanz L."/>
            <person name="Hyder A.S."/>
            <person name="Ribeiro J.M."/>
            <person name="Arntzen J.W."/>
            <person name="van den Thillart G.E."/>
            <person name="Boetzer M."/>
            <person name="Pirovano W."/>
            <person name="Dirks R.P."/>
            <person name="Spaink H.P."/>
            <person name="Duboule D."/>
            <person name="McGlinn E."/>
            <person name="Kini R.M."/>
            <person name="Richardson M.K."/>
        </authorList>
    </citation>
    <scope>NUCLEOTIDE SEQUENCE</scope>
    <source>
        <tissue evidence="5">Blood</tissue>
    </source>
</reference>
<keyword evidence="2" id="KW-0808">Transferase</keyword>
<gene>
    <name evidence="5" type="ORF">L345_17378</name>
</gene>
<dbReference type="GO" id="GO:0009437">
    <property type="term" value="P:carnitine metabolic process"/>
    <property type="evidence" value="ECO:0007669"/>
    <property type="project" value="TreeGrafter"/>
</dbReference>
<dbReference type="OrthoDB" id="240216at2759"/>
<feature type="domain" description="Choline/carnitine acyltransferase" evidence="4">
    <location>
        <begin position="18"/>
        <end position="75"/>
    </location>
</feature>
<dbReference type="Pfam" id="PF00755">
    <property type="entry name" value="Carn_acyltransf"/>
    <property type="match status" value="1"/>
</dbReference>
<dbReference type="GO" id="GO:0004095">
    <property type="term" value="F:carnitine O-palmitoyltransferase activity"/>
    <property type="evidence" value="ECO:0007669"/>
    <property type="project" value="TreeGrafter"/>
</dbReference>